<comment type="caution">
    <text evidence="3">The sequence shown here is derived from an EMBL/GenBank/DDBJ whole genome shotgun (WGS) entry which is preliminary data.</text>
</comment>
<keyword evidence="1" id="KW-1133">Transmembrane helix</keyword>
<proteinExistence type="predicted"/>
<evidence type="ECO:0000256" key="1">
    <source>
        <dbReference type="SAM" id="Phobius"/>
    </source>
</evidence>
<keyword evidence="1" id="KW-0472">Membrane</keyword>
<feature type="transmembrane region" description="Helical" evidence="1">
    <location>
        <begin position="34"/>
        <end position="51"/>
    </location>
</feature>
<dbReference type="EMBL" id="CAUOFW020004114">
    <property type="protein sequence ID" value="CAK9163880.1"/>
    <property type="molecule type" value="Genomic_DNA"/>
</dbReference>
<feature type="chain" id="PRO_5044794026" evidence="2">
    <location>
        <begin position="25"/>
        <end position="100"/>
    </location>
</feature>
<reference evidence="3 4" key="1">
    <citation type="submission" date="2024-02" db="EMBL/GenBank/DDBJ databases">
        <authorList>
            <person name="Vignale AGUSTIN F."/>
            <person name="Sosa J E."/>
            <person name="Modenutti C."/>
        </authorList>
    </citation>
    <scope>NUCLEOTIDE SEQUENCE [LARGE SCALE GENOMIC DNA]</scope>
</reference>
<feature type="signal peptide" evidence="2">
    <location>
        <begin position="1"/>
        <end position="24"/>
    </location>
</feature>
<dbReference type="Proteomes" id="UP001642360">
    <property type="component" value="Unassembled WGS sequence"/>
</dbReference>
<keyword evidence="2" id="KW-0732">Signal</keyword>
<evidence type="ECO:0000256" key="2">
    <source>
        <dbReference type="SAM" id="SignalP"/>
    </source>
</evidence>
<sequence>MTLSSLLLLSFLFLLFSFSILLSANKLPALISPTFAVTCTSAVVAGLLWSFKEEISSSVYILSSSPLVLDSLLNDLCRLFFFFFQTNQHFISFLKKLFTM</sequence>
<accession>A0ABC8T3C5</accession>
<gene>
    <name evidence="3" type="ORF">ILEXP_LOCUS32955</name>
</gene>
<organism evidence="3 4">
    <name type="scientific">Ilex paraguariensis</name>
    <name type="common">yerba mate</name>
    <dbReference type="NCBI Taxonomy" id="185542"/>
    <lineage>
        <taxon>Eukaryota</taxon>
        <taxon>Viridiplantae</taxon>
        <taxon>Streptophyta</taxon>
        <taxon>Embryophyta</taxon>
        <taxon>Tracheophyta</taxon>
        <taxon>Spermatophyta</taxon>
        <taxon>Magnoliopsida</taxon>
        <taxon>eudicotyledons</taxon>
        <taxon>Gunneridae</taxon>
        <taxon>Pentapetalae</taxon>
        <taxon>asterids</taxon>
        <taxon>campanulids</taxon>
        <taxon>Aquifoliales</taxon>
        <taxon>Aquifoliaceae</taxon>
        <taxon>Ilex</taxon>
    </lineage>
</organism>
<protein>
    <submittedName>
        <fullName evidence="3">Uncharacterized protein</fullName>
    </submittedName>
</protein>
<keyword evidence="1" id="KW-0812">Transmembrane</keyword>
<keyword evidence="4" id="KW-1185">Reference proteome</keyword>
<evidence type="ECO:0000313" key="4">
    <source>
        <dbReference type="Proteomes" id="UP001642360"/>
    </source>
</evidence>
<dbReference type="AlphaFoldDB" id="A0ABC8T3C5"/>
<evidence type="ECO:0000313" key="3">
    <source>
        <dbReference type="EMBL" id="CAK9163880.1"/>
    </source>
</evidence>
<name>A0ABC8T3C5_9AQUA</name>